<gene>
    <name evidence="6" type="ORF">HHK36_014799</name>
    <name evidence="5" type="ORF">HHK36_032742</name>
</gene>
<dbReference type="InterPro" id="IPR031425">
    <property type="entry name" value="NPR1/NH1-interacting"/>
</dbReference>
<dbReference type="EMBL" id="JABCRI010000010">
    <property type="protein sequence ID" value="KAF8398934.1"/>
    <property type="molecule type" value="Genomic_DNA"/>
</dbReference>
<dbReference type="Proteomes" id="UP000655225">
    <property type="component" value="Unassembled WGS sequence"/>
</dbReference>
<dbReference type="GO" id="GO:0010112">
    <property type="term" value="P:regulation of systemic acquired resistance"/>
    <property type="evidence" value="ECO:0007669"/>
    <property type="project" value="InterPro"/>
</dbReference>
<organism evidence="5 7">
    <name type="scientific">Tetracentron sinense</name>
    <name type="common">Spur-leaf</name>
    <dbReference type="NCBI Taxonomy" id="13715"/>
    <lineage>
        <taxon>Eukaryota</taxon>
        <taxon>Viridiplantae</taxon>
        <taxon>Streptophyta</taxon>
        <taxon>Embryophyta</taxon>
        <taxon>Tracheophyta</taxon>
        <taxon>Spermatophyta</taxon>
        <taxon>Magnoliopsida</taxon>
        <taxon>Trochodendrales</taxon>
        <taxon>Trochodendraceae</taxon>
        <taxon>Tetracentron</taxon>
    </lineage>
</organism>
<dbReference type="EMBL" id="JABCRI010000901">
    <property type="protein sequence ID" value="KAF8365246.1"/>
    <property type="molecule type" value="Genomic_DNA"/>
</dbReference>
<evidence type="ECO:0000313" key="5">
    <source>
        <dbReference type="EMBL" id="KAF8365246.1"/>
    </source>
</evidence>
<comment type="subcellular location">
    <subcellularLocation>
        <location evidence="1">Nucleus</location>
    </subcellularLocation>
</comment>
<name>A0A834Y7K1_TETSI</name>
<evidence type="ECO:0000256" key="3">
    <source>
        <dbReference type="ARBA" id="ARBA00023242"/>
    </source>
</evidence>
<comment type="caution">
    <text evidence="5">The sequence shown here is derived from an EMBL/GenBank/DDBJ whole genome shotgun (WGS) entry which is preliminary data.</text>
</comment>
<dbReference type="PANTHER" id="PTHR33669">
    <property type="entry name" value="PROTEIN NEGATIVE REGULATOR OF RESISTANCE"/>
    <property type="match status" value="1"/>
</dbReference>
<evidence type="ECO:0000256" key="4">
    <source>
        <dbReference type="SAM" id="MobiDB-lite"/>
    </source>
</evidence>
<reference evidence="5 7" key="1">
    <citation type="submission" date="2020-04" db="EMBL/GenBank/DDBJ databases">
        <title>Plant Genome Project.</title>
        <authorList>
            <person name="Zhang R.-G."/>
        </authorList>
    </citation>
    <scope>NUCLEOTIDE SEQUENCE [LARGE SCALE GENOMIC DNA]</scope>
    <source>
        <strain evidence="5">YNK0</strain>
        <tissue evidence="5">Leaf</tissue>
    </source>
</reference>
<proteinExistence type="inferred from homology"/>
<evidence type="ECO:0000256" key="2">
    <source>
        <dbReference type="ARBA" id="ARBA00009937"/>
    </source>
</evidence>
<feature type="compositionally biased region" description="Basic and acidic residues" evidence="4">
    <location>
        <begin position="83"/>
        <end position="95"/>
    </location>
</feature>
<evidence type="ECO:0000256" key="1">
    <source>
        <dbReference type="ARBA" id="ARBA00004123"/>
    </source>
</evidence>
<dbReference type="Pfam" id="PF15699">
    <property type="entry name" value="NPR1_interact"/>
    <property type="match status" value="1"/>
</dbReference>
<dbReference type="OMA" id="FECEDFM"/>
<sequence>MDGERTKRSAIEIEAEEEEKIETFFALIKSIHDIRNQLRDELCESKEKKKEKEHKSVWTPSFQWEDFFQDAQCRSTFVAGPSKSEEHGRIEREKEDDLDLKLSL</sequence>
<feature type="region of interest" description="Disordered" evidence="4">
    <location>
        <begin position="79"/>
        <end position="104"/>
    </location>
</feature>
<protein>
    <submittedName>
        <fullName evidence="5">Uncharacterized protein</fullName>
    </submittedName>
</protein>
<dbReference type="GO" id="GO:0005634">
    <property type="term" value="C:nucleus"/>
    <property type="evidence" value="ECO:0007669"/>
    <property type="project" value="UniProtKB-SubCell"/>
</dbReference>
<accession>A0A834Y7K1</accession>
<dbReference type="PANTHER" id="PTHR33669:SF14">
    <property type="entry name" value="NRR REPRESSOR HOMOLOG 3"/>
    <property type="match status" value="1"/>
</dbReference>
<evidence type="ECO:0000313" key="7">
    <source>
        <dbReference type="Proteomes" id="UP000655225"/>
    </source>
</evidence>
<evidence type="ECO:0000313" key="6">
    <source>
        <dbReference type="EMBL" id="KAF8398934.1"/>
    </source>
</evidence>
<comment type="similarity">
    <text evidence="2">Belongs to the NPR1-interactor family.</text>
</comment>
<keyword evidence="7" id="KW-1185">Reference proteome</keyword>
<keyword evidence="3" id="KW-0539">Nucleus</keyword>
<dbReference type="AlphaFoldDB" id="A0A834Y7K1"/>